<keyword evidence="4" id="KW-1185">Reference proteome</keyword>
<dbReference type="STRING" id="1075417.SAMN05421823_107255"/>
<dbReference type="Gene3D" id="1.25.40.10">
    <property type="entry name" value="Tetratricopeptide repeat domain"/>
    <property type="match status" value="1"/>
</dbReference>
<dbReference type="SUPFAM" id="SSF48452">
    <property type="entry name" value="TPR-like"/>
    <property type="match status" value="1"/>
</dbReference>
<dbReference type="Pfam" id="PF00931">
    <property type="entry name" value="NB-ARC"/>
    <property type="match status" value="1"/>
</dbReference>
<dbReference type="PANTHER" id="PTHR47691:SF3">
    <property type="entry name" value="HTH-TYPE TRANSCRIPTIONAL REGULATOR RV0890C-RELATED"/>
    <property type="match status" value="1"/>
</dbReference>
<dbReference type="OrthoDB" id="1488560at2"/>
<dbReference type="GO" id="GO:0043531">
    <property type="term" value="F:ADP binding"/>
    <property type="evidence" value="ECO:0007669"/>
    <property type="project" value="InterPro"/>
</dbReference>
<dbReference type="InterPro" id="IPR019734">
    <property type="entry name" value="TPR_rpt"/>
</dbReference>
<dbReference type="PROSITE" id="PS50005">
    <property type="entry name" value="TPR"/>
    <property type="match status" value="1"/>
</dbReference>
<reference evidence="3 4" key="1">
    <citation type="submission" date="2016-10" db="EMBL/GenBank/DDBJ databases">
        <authorList>
            <person name="de Groot N.N."/>
        </authorList>
    </citation>
    <scope>NUCLEOTIDE SEQUENCE [LARGE SCALE GENOMIC DNA]</scope>
    <source>
        <strain evidence="3 4">DSM 25186</strain>
    </source>
</reference>
<feature type="repeat" description="TPR" evidence="1">
    <location>
        <begin position="548"/>
        <end position="581"/>
    </location>
</feature>
<dbReference type="InterPro" id="IPR027417">
    <property type="entry name" value="P-loop_NTPase"/>
</dbReference>
<organism evidence="3 4">
    <name type="scientific">Catalinimonas alkaloidigena</name>
    <dbReference type="NCBI Taxonomy" id="1075417"/>
    <lineage>
        <taxon>Bacteria</taxon>
        <taxon>Pseudomonadati</taxon>
        <taxon>Bacteroidota</taxon>
        <taxon>Cytophagia</taxon>
        <taxon>Cytophagales</taxon>
        <taxon>Catalimonadaceae</taxon>
        <taxon>Catalinimonas</taxon>
    </lineage>
</organism>
<accession>A0A1G9M4G7</accession>
<dbReference type="Proteomes" id="UP000198510">
    <property type="component" value="Unassembled WGS sequence"/>
</dbReference>
<dbReference type="SUPFAM" id="SSF52540">
    <property type="entry name" value="P-loop containing nucleoside triphosphate hydrolases"/>
    <property type="match status" value="1"/>
</dbReference>
<proteinExistence type="predicted"/>
<evidence type="ECO:0000259" key="2">
    <source>
        <dbReference type="Pfam" id="PF00931"/>
    </source>
</evidence>
<evidence type="ECO:0000313" key="3">
    <source>
        <dbReference type="EMBL" id="SDL68831.1"/>
    </source>
</evidence>
<sequence length="883" mass="101746">MSKITETRLTLAALIYGIEIDLKNNIKKNIIPFYENLAFFKNPELEKKVIERFEKENPGVLYIENLDEVIEFMDFYDTFTVLNQNKEFLTKEASVYLKSIINNLTDITPIRNRVMHTRPLLGGDFSHTYDFVSSLRKTDPIDWSVTIETREKIDRDPSYVLTLKFPSTHFENDQSNISHNLPVPDFDETGFIGRQQDVEALTKLILSNRVVSVLGDGGIGKTALALKVAYDIVDMNESCPFELIIWTSAKTTMLTTKGIEEIHTAITDYSGLIAEISISIGGENKLNEILEYLAYFNTLIVIDNLETIQTEEVRNFIRNAQTKCHILITSRIGLGELEYPRKLNGLSESESAKLIREIARIRNSETLLRLPQKTLVEISSKLYFNPLAIKWFVSTVETGIPPHEVINNKENLLEFCLTNVYEKLSSGAISILKTIRASRKKVTNAEIIYLSNLDPLDTRKHLIELFKTTLISRQIEDGSNYEQVTYFISDFAKDFLSKKYPIEQEYIKNHIKKSKELNTGISQIKKVQKYNIFALNALVYENQNQMISAKFLQEALIFSKNGDFESALQKVKEAKNIDPNYFEVYRVGAFIKATQGDLLSADEDYKLGLEIAPNNLRLLYYYAQFLMFKLEDINSALFYAKNVYNQQPNHPYTAFLIARCWNYSQEFNKAIQVIKNLKENVELDSKNLRIANTELISNYAESGKSELTIQTDIDNGINHFKKAFKIFDECANDKLIDYKMAKNFSTTVLSFIKLLPVVKISEYKEFIKELIRKNETYINLNVQLKEKIISLYQDKFSDNDLNNLIKNYEGNEKLIGNVIKPKNNKNNYVFIETPNERIFAHRYDFIDITTWTEWKNVVNGQMVSFELGENRGGKCAKSVKIIA</sequence>
<dbReference type="AlphaFoldDB" id="A0A1G9M4G7"/>
<protein>
    <submittedName>
        <fullName evidence="3">NB-ARC domain-containing protein</fullName>
    </submittedName>
</protein>
<dbReference type="RefSeq" id="WP_089684668.1">
    <property type="nucleotide sequence ID" value="NZ_FNFO01000007.1"/>
</dbReference>
<dbReference type="InterPro" id="IPR011990">
    <property type="entry name" value="TPR-like_helical_dom_sf"/>
</dbReference>
<name>A0A1G9M4G7_9BACT</name>
<evidence type="ECO:0000256" key="1">
    <source>
        <dbReference type="PROSITE-ProRule" id="PRU00339"/>
    </source>
</evidence>
<feature type="domain" description="NB-ARC" evidence="2">
    <location>
        <begin position="196"/>
        <end position="331"/>
    </location>
</feature>
<keyword evidence="1" id="KW-0802">TPR repeat</keyword>
<dbReference type="EMBL" id="FNFO01000007">
    <property type="protein sequence ID" value="SDL68831.1"/>
    <property type="molecule type" value="Genomic_DNA"/>
</dbReference>
<dbReference type="InterPro" id="IPR002182">
    <property type="entry name" value="NB-ARC"/>
</dbReference>
<dbReference type="Gene3D" id="3.40.50.300">
    <property type="entry name" value="P-loop containing nucleotide triphosphate hydrolases"/>
    <property type="match status" value="1"/>
</dbReference>
<evidence type="ECO:0000313" key="4">
    <source>
        <dbReference type="Proteomes" id="UP000198510"/>
    </source>
</evidence>
<dbReference type="PANTHER" id="PTHR47691">
    <property type="entry name" value="REGULATOR-RELATED"/>
    <property type="match status" value="1"/>
</dbReference>
<gene>
    <name evidence="3" type="ORF">SAMN05421823_107255</name>
</gene>